<feature type="domain" description="Glutamyl/glutaminyl-tRNA synthetase class Ib catalytic" evidence="8">
    <location>
        <begin position="131"/>
        <end position="291"/>
    </location>
</feature>
<dbReference type="InterPro" id="IPR020751">
    <property type="entry name" value="aa-tRNA-synth_I_codon-bd_sub2"/>
</dbReference>
<dbReference type="InterPro" id="IPR014729">
    <property type="entry name" value="Rossmann-like_a/b/a_fold"/>
</dbReference>
<evidence type="ECO:0000313" key="11">
    <source>
        <dbReference type="Proteomes" id="UP000316253"/>
    </source>
</evidence>
<comment type="caution">
    <text evidence="7">Lacks conserved residue(s) required for the propagation of feature annotation.</text>
</comment>
<dbReference type="SUPFAM" id="SSF48163">
    <property type="entry name" value="An anticodon-binding domain of class I aminoacyl-tRNA synthetases"/>
    <property type="match status" value="1"/>
</dbReference>
<dbReference type="PRINTS" id="PR00987">
    <property type="entry name" value="TRNASYNTHGLU"/>
</dbReference>
<dbReference type="SUPFAM" id="SSF52374">
    <property type="entry name" value="Nucleotidylyl transferase"/>
    <property type="match status" value="1"/>
</dbReference>
<comment type="subcellular location">
    <subcellularLocation>
        <location evidence="7">Cytoplasm</location>
    </subcellularLocation>
</comment>
<gene>
    <name evidence="7" type="primary">gltX</name>
    <name evidence="10" type="ORF">CEO22_487</name>
</gene>
<dbReference type="EC" id="6.1.1.17" evidence="7"/>
<dbReference type="Gene3D" id="3.40.50.620">
    <property type="entry name" value="HUPs"/>
    <property type="match status" value="2"/>
</dbReference>
<sequence>MNQSSPVRVRFAPSPTGTLHIGSVRTALFNYLFAKKHQGQFVLRIEDTDRTRSTRESEAEIMAGLRWVGLDWDCGPIDSDSTEVLGELGPYRQTERLAIYQRYIKQMLKTGAAYERNGAIWLRIPEARRSDPQDRIRFYDLIRGEVSVPTETIEDFVIVKSDGIPLFLLTNVIDDHEMGITHVIRGEDHISNTHKQILIAETLGLNSAKYAHIPLILNPDRSKMSKRVGSTATLEFKQQGYLPAAIINFLAFLGWSPGTDREIFTLDELAEAFSIERVGKSAAVFNVDRLDYLNAYYIRQTPADELAANLLPDFWSIEQLGPMPSVDDSYFLTVLNLVKERMVQLTDFVELARYFYQEPKYGAKLLVYKKSTDKRTLVALEATIKRLKLVGQAWASADELRQVLASIVKANELDNGDLYWPVRVALSGAEFSPAPEQLLQVLGKERSLSRLESALVELRKP</sequence>
<dbReference type="InterPro" id="IPR000924">
    <property type="entry name" value="Glu/Gln-tRNA-synth"/>
</dbReference>
<keyword evidence="2 7" id="KW-0436">Ligase</keyword>
<dbReference type="HAMAP" id="MF_00022">
    <property type="entry name" value="Glu_tRNA_synth_type1"/>
    <property type="match status" value="1"/>
</dbReference>
<evidence type="ECO:0000256" key="2">
    <source>
        <dbReference type="ARBA" id="ARBA00022598"/>
    </source>
</evidence>
<dbReference type="GO" id="GO:0005737">
    <property type="term" value="C:cytoplasm"/>
    <property type="evidence" value="ECO:0007669"/>
    <property type="project" value="UniProtKB-SubCell"/>
</dbReference>
<comment type="function">
    <text evidence="7">Catalyzes the attachment of glutamate to tRNA(Glu) in a two-step reaction: glutamate is first activated by ATP to form Glu-AMP and then transferred to the acceptor end of tRNA(Glu).</text>
</comment>
<name>A0A554JAM9_9BACT</name>
<keyword evidence="3 7" id="KW-0547">Nucleotide-binding</keyword>
<dbReference type="InterPro" id="IPR049940">
    <property type="entry name" value="GluQ/Sye"/>
</dbReference>
<dbReference type="Proteomes" id="UP000316253">
    <property type="component" value="Unassembled WGS sequence"/>
</dbReference>
<dbReference type="Pfam" id="PF19269">
    <property type="entry name" value="Anticodon_2"/>
    <property type="match status" value="1"/>
</dbReference>
<keyword evidence="7" id="KW-0963">Cytoplasm</keyword>
<evidence type="ECO:0000259" key="9">
    <source>
        <dbReference type="Pfam" id="PF19269"/>
    </source>
</evidence>
<evidence type="ECO:0000313" key="10">
    <source>
        <dbReference type="EMBL" id="TSC65418.1"/>
    </source>
</evidence>
<reference evidence="10 11" key="1">
    <citation type="submission" date="2017-08" db="EMBL/GenBank/DDBJ databases">
        <title>Mechanisms for carbon and nitrogen cycling indicate functional differentiation within the Candidate Phyla Radiation.</title>
        <authorList>
            <person name="Danczak R.E."/>
            <person name="Johnston M.D."/>
            <person name="Kenah C."/>
            <person name="Slattery M."/>
            <person name="Wrighton K.C."/>
            <person name="Wilkins M.J."/>
        </authorList>
    </citation>
    <scope>NUCLEOTIDE SEQUENCE [LARGE SCALE GENOMIC DNA]</scope>
    <source>
        <strain evidence="10">Gr01-1014_85</strain>
    </source>
</reference>
<evidence type="ECO:0000256" key="6">
    <source>
        <dbReference type="ARBA" id="ARBA00023146"/>
    </source>
</evidence>
<dbReference type="InterPro" id="IPR045462">
    <property type="entry name" value="aa-tRNA-synth_I_cd-bd"/>
</dbReference>
<evidence type="ECO:0000256" key="7">
    <source>
        <dbReference type="HAMAP-Rule" id="MF_00022"/>
    </source>
</evidence>
<keyword evidence="6 7" id="KW-0030">Aminoacyl-tRNA synthetase</keyword>
<feature type="short sequence motif" description="'KMSKS' region" evidence="7">
    <location>
        <begin position="223"/>
        <end position="227"/>
    </location>
</feature>
<dbReference type="GO" id="GO:0000049">
    <property type="term" value="F:tRNA binding"/>
    <property type="evidence" value="ECO:0007669"/>
    <property type="project" value="InterPro"/>
</dbReference>
<evidence type="ECO:0000256" key="4">
    <source>
        <dbReference type="ARBA" id="ARBA00022840"/>
    </source>
</evidence>
<dbReference type="GO" id="GO:0006424">
    <property type="term" value="P:glutamyl-tRNA aminoacylation"/>
    <property type="evidence" value="ECO:0007669"/>
    <property type="project" value="UniProtKB-UniRule"/>
</dbReference>
<keyword evidence="4 7" id="KW-0067">ATP-binding</keyword>
<accession>A0A554JAM9</accession>
<evidence type="ECO:0000259" key="8">
    <source>
        <dbReference type="Pfam" id="PF00749"/>
    </source>
</evidence>
<dbReference type="GO" id="GO:0004818">
    <property type="term" value="F:glutamate-tRNA ligase activity"/>
    <property type="evidence" value="ECO:0007669"/>
    <property type="project" value="UniProtKB-UniRule"/>
</dbReference>
<proteinExistence type="inferred from homology"/>
<comment type="caution">
    <text evidence="10">The sequence shown here is derived from an EMBL/GenBank/DDBJ whole genome shotgun (WGS) entry which is preliminary data.</text>
</comment>
<dbReference type="CDD" id="cd00808">
    <property type="entry name" value="GluRS_core"/>
    <property type="match status" value="1"/>
</dbReference>
<dbReference type="EMBL" id="VMFD01000044">
    <property type="protein sequence ID" value="TSC65418.1"/>
    <property type="molecule type" value="Genomic_DNA"/>
</dbReference>
<feature type="short sequence motif" description="'HIGH' region" evidence="7">
    <location>
        <begin position="13"/>
        <end position="23"/>
    </location>
</feature>
<evidence type="ECO:0000256" key="3">
    <source>
        <dbReference type="ARBA" id="ARBA00022741"/>
    </source>
</evidence>
<dbReference type="InterPro" id="IPR020058">
    <property type="entry name" value="Glu/Gln-tRNA-synth_Ib_cat-dom"/>
</dbReference>
<organism evidence="10 11">
    <name type="scientific">Candidatus Berkelbacteria bacterium Gr01-1014_85</name>
    <dbReference type="NCBI Taxonomy" id="2017150"/>
    <lineage>
        <taxon>Bacteria</taxon>
        <taxon>Candidatus Berkelbacteria</taxon>
    </lineage>
</organism>
<comment type="catalytic activity">
    <reaction evidence="7">
        <text>tRNA(Glu) + L-glutamate + ATP = L-glutamyl-tRNA(Glu) + AMP + diphosphate</text>
        <dbReference type="Rhea" id="RHEA:23540"/>
        <dbReference type="Rhea" id="RHEA-COMP:9663"/>
        <dbReference type="Rhea" id="RHEA-COMP:9680"/>
        <dbReference type="ChEBI" id="CHEBI:29985"/>
        <dbReference type="ChEBI" id="CHEBI:30616"/>
        <dbReference type="ChEBI" id="CHEBI:33019"/>
        <dbReference type="ChEBI" id="CHEBI:78442"/>
        <dbReference type="ChEBI" id="CHEBI:78520"/>
        <dbReference type="ChEBI" id="CHEBI:456215"/>
        <dbReference type="EC" id="6.1.1.17"/>
    </reaction>
</comment>
<feature type="domain" description="Aminoacyl-tRNA synthetase class I anticodon-binding" evidence="9">
    <location>
        <begin position="317"/>
        <end position="455"/>
    </location>
</feature>
<dbReference type="InterPro" id="IPR008925">
    <property type="entry name" value="aa_tRNA-synth_I_cd-bd_sf"/>
</dbReference>
<dbReference type="GO" id="GO:0008270">
    <property type="term" value="F:zinc ion binding"/>
    <property type="evidence" value="ECO:0007669"/>
    <property type="project" value="InterPro"/>
</dbReference>
<dbReference type="PANTHER" id="PTHR43311:SF2">
    <property type="entry name" value="GLUTAMATE--TRNA LIGASE, MITOCHONDRIAL-RELATED"/>
    <property type="match status" value="1"/>
</dbReference>
<dbReference type="PANTHER" id="PTHR43311">
    <property type="entry name" value="GLUTAMATE--TRNA LIGASE"/>
    <property type="match status" value="1"/>
</dbReference>
<dbReference type="Pfam" id="PF00749">
    <property type="entry name" value="tRNA-synt_1c"/>
    <property type="match status" value="2"/>
</dbReference>
<dbReference type="InterPro" id="IPR033910">
    <property type="entry name" value="GluRS_core"/>
</dbReference>
<keyword evidence="5 7" id="KW-0648">Protein biosynthesis</keyword>
<evidence type="ECO:0000256" key="1">
    <source>
        <dbReference type="ARBA" id="ARBA00007894"/>
    </source>
</evidence>
<dbReference type="InterPro" id="IPR004527">
    <property type="entry name" value="Glu-tRNA-ligase_bac/mito"/>
</dbReference>
<feature type="domain" description="Glutamyl/glutaminyl-tRNA synthetase class Ib catalytic" evidence="8">
    <location>
        <begin position="7"/>
        <end position="115"/>
    </location>
</feature>
<feature type="binding site" evidence="7">
    <location>
        <position position="226"/>
    </location>
    <ligand>
        <name>ATP</name>
        <dbReference type="ChEBI" id="CHEBI:30616"/>
    </ligand>
</feature>
<protein>
    <recommendedName>
        <fullName evidence="7">Glutamate--tRNA ligase</fullName>
        <ecNumber evidence="7">6.1.1.17</ecNumber>
    </recommendedName>
    <alternativeName>
        <fullName evidence="7">Glutamyl-tRNA synthetase</fullName>
        <shortName evidence="7">GluRS</shortName>
    </alternativeName>
</protein>
<dbReference type="GO" id="GO:0005524">
    <property type="term" value="F:ATP binding"/>
    <property type="evidence" value="ECO:0007669"/>
    <property type="project" value="UniProtKB-UniRule"/>
</dbReference>
<dbReference type="Gene3D" id="1.10.10.350">
    <property type="match status" value="1"/>
</dbReference>
<comment type="similarity">
    <text evidence="1 7">Belongs to the class-I aminoacyl-tRNA synthetase family. Glutamate--tRNA ligase type 1 subfamily.</text>
</comment>
<comment type="subunit">
    <text evidence="7">Monomer.</text>
</comment>
<dbReference type="AlphaFoldDB" id="A0A554JAM9"/>
<evidence type="ECO:0000256" key="5">
    <source>
        <dbReference type="ARBA" id="ARBA00022917"/>
    </source>
</evidence>
<dbReference type="NCBIfam" id="TIGR00464">
    <property type="entry name" value="gltX_bact"/>
    <property type="match status" value="1"/>
</dbReference>